<feature type="coiled-coil region" evidence="1">
    <location>
        <begin position="826"/>
        <end position="917"/>
    </location>
</feature>
<protein>
    <submittedName>
        <fullName evidence="4">Autophagy protein ATG17-like domain-containing protein</fullName>
    </submittedName>
</protein>
<keyword evidence="1" id="KW-0175">Coiled coil</keyword>
<dbReference type="GO" id="GO:0000045">
    <property type="term" value="P:autophagosome assembly"/>
    <property type="evidence" value="ECO:0007669"/>
    <property type="project" value="InterPro"/>
</dbReference>
<feature type="compositionally biased region" description="Basic and acidic residues" evidence="2">
    <location>
        <begin position="1044"/>
        <end position="1057"/>
    </location>
</feature>
<dbReference type="GO" id="GO:0034727">
    <property type="term" value="P:piecemeal microautophagy of the nucleus"/>
    <property type="evidence" value="ECO:0007669"/>
    <property type="project" value="TreeGrafter"/>
</dbReference>
<proteinExistence type="predicted"/>
<feature type="coiled-coil region" evidence="1">
    <location>
        <begin position="381"/>
        <end position="408"/>
    </location>
</feature>
<evidence type="ECO:0000313" key="3">
    <source>
        <dbReference type="Proteomes" id="UP000887563"/>
    </source>
</evidence>
<organism evidence="3 4">
    <name type="scientific">Meloidogyne incognita</name>
    <name type="common">Southern root-knot nematode worm</name>
    <name type="synonym">Oxyuris incognita</name>
    <dbReference type="NCBI Taxonomy" id="6306"/>
    <lineage>
        <taxon>Eukaryota</taxon>
        <taxon>Metazoa</taxon>
        <taxon>Ecdysozoa</taxon>
        <taxon>Nematoda</taxon>
        <taxon>Chromadorea</taxon>
        <taxon>Rhabditida</taxon>
        <taxon>Tylenchina</taxon>
        <taxon>Tylenchomorpha</taxon>
        <taxon>Tylenchoidea</taxon>
        <taxon>Meloidogynidae</taxon>
        <taxon>Meloidogyninae</taxon>
        <taxon>Meloidogyne</taxon>
        <taxon>Meloidogyne incognita group</taxon>
    </lineage>
</organism>
<dbReference type="GO" id="GO:0034045">
    <property type="term" value="C:phagophore assembly site membrane"/>
    <property type="evidence" value="ECO:0007669"/>
    <property type="project" value="TreeGrafter"/>
</dbReference>
<dbReference type="WBParaSite" id="Minc3s00522g13704">
    <property type="protein sequence ID" value="Minc3s00522g13704"/>
    <property type="gene ID" value="Minc3s00522g13704"/>
</dbReference>
<dbReference type="GO" id="GO:0061709">
    <property type="term" value="P:reticulophagy"/>
    <property type="evidence" value="ECO:0007669"/>
    <property type="project" value="TreeGrafter"/>
</dbReference>
<dbReference type="GO" id="GO:0000422">
    <property type="term" value="P:autophagy of mitochondrion"/>
    <property type="evidence" value="ECO:0007669"/>
    <property type="project" value="TreeGrafter"/>
</dbReference>
<dbReference type="GO" id="GO:0061723">
    <property type="term" value="P:glycophagy"/>
    <property type="evidence" value="ECO:0007669"/>
    <property type="project" value="TreeGrafter"/>
</dbReference>
<evidence type="ECO:0000256" key="2">
    <source>
        <dbReference type="SAM" id="MobiDB-lite"/>
    </source>
</evidence>
<feature type="coiled-coil region" evidence="1">
    <location>
        <begin position="770"/>
        <end position="797"/>
    </location>
</feature>
<evidence type="ECO:0000313" key="4">
    <source>
        <dbReference type="WBParaSite" id="Minc3s00522g13704"/>
    </source>
</evidence>
<feature type="compositionally biased region" description="Low complexity" evidence="2">
    <location>
        <begin position="663"/>
        <end position="674"/>
    </location>
</feature>
<sequence>MFHIFYVNQGYMLMLEPPTLGSVFDLQKSIEKSTGIGIDNQLLFLSDGGSLIGSTMLSSITGVGTDTNPIFLVRRVTNNNRELVKENLEGINELFRGWSSEMDRLNRISTTSSSAITECIELAKKCNNVAETIIRFCSNLISEHHYLHQGWKAVIANLDDSISRTQKYLQRSKRQAEKLEIIRTKGRVLLGDFDNVIEVLSKITIPSSLLSPLPAQQLTPSSPDSDTNSTTFTSSEEITLFDWLSSKDPAYSLNSLSQLMLDHLEKTDDTDLIEATSFFTIVQGVSTKAQYREIGGIDKRLTTLRSKFQHLEGILAQVREISNRIIQPIIQDSTQNIATWQKQRLNELKQPLKHIYDFAISFIDSKEEVVKNISQRFSTWVRQAYERLDRANKKLVVFEEKYSGLRQRLDLVRQIKEAPNIYMLAVPEVIRREELRKEFSGWITTHIDKCSAFIAEENRIREQFQNKLDKHFLCQLFPGMSDRIPQFTSTAPPKIDQCLPKISSKHLSELRKIFPHMKDVLIVGAPRIFQRLSVFDFSQSQNQQVMISQIRRDQSFYDRDRMSNIDAMKLNFNTSTNWLSEEPIDIVTPSGGHTFLTLTREGSSFASNTSLNSIGANIMTESPPRGLCHYTGQPQFALTYNNSSSTIIANDKRESMSPLQPSAPIAIPTNNNANETRGDEQQKDDSIGSNNFSTPDEFSSFGLINEHNRFITTVNNARATLPNYSPYRSSPKITRPLSLVRAQCANQPALVEEVAKDEFNRKVELELVSEDEMKTKLENVQKQMKELVENLNSLREAGRELQQPSFNEENILFSKEILQSIQSLIKQSSLKAVEEFKLKMEKQNEERLKEMETKMNEKIGELEEKLENEQKIREEKEQQLIEKEKQISELNYQITSIKKEKDELSNVINEKEEAVNTSQSITNRAKMLESAISESQDNVIHSSVTASFIDVKDETIKPKMSDVKQNETLRTIQMQNRRVQTIIRKNDMNFIVSLGEIIEGVGALIVWNEKMGAFVAHCSNHKLLPYIVKENCLKRVGLEKITGESQQESKDEMKESITTKSELSSNNTSNRKWAFVLVETILLCQIRKTTNRYNLPIDTRFYCISVLPMPGDSNELLCDLTLNK</sequence>
<dbReference type="GO" id="GO:0019901">
    <property type="term" value="F:protein kinase binding"/>
    <property type="evidence" value="ECO:0007669"/>
    <property type="project" value="TreeGrafter"/>
</dbReference>
<dbReference type="Gene3D" id="3.10.20.90">
    <property type="entry name" value="Phosphatidylinositol 3-kinase Catalytic Subunit, Chain A, domain 1"/>
    <property type="match status" value="1"/>
</dbReference>
<dbReference type="PANTHER" id="PTHR13222">
    <property type="entry name" value="RB1-INDUCIBLE COILED-COIL"/>
    <property type="match status" value="1"/>
</dbReference>
<name>A0A914LHL0_MELIC</name>
<dbReference type="Proteomes" id="UP000887563">
    <property type="component" value="Unplaced"/>
</dbReference>
<dbReference type="GO" id="GO:0034517">
    <property type="term" value="P:ribophagy"/>
    <property type="evidence" value="ECO:0007669"/>
    <property type="project" value="TreeGrafter"/>
</dbReference>
<dbReference type="AlphaFoldDB" id="A0A914LHL0"/>
<keyword evidence="3" id="KW-1185">Reference proteome</keyword>
<feature type="compositionally biased region" description="Basic and acidic residues" evidence="2">
    <location>
        <begin position="676"/>
        <end position="686"/>
    </location>
</feature>
<feature type="region of interest" description="Disordered" evidence="2">
    <location>
        <begin position="654"/>
        <end position="692"/>
    </location>
</feature>
<feature type="region of interest" description="Disordered" evidence="2">
    <location>
        <begin position="1044"/>
        <end position="1065"/>
    </location>
</feature>
<dbReference type="InterPro" id="IPR040040">
    <property type="entry name" value="ATG11"/>
</dbReference>
<dbReference type="GO" id="GO:1990316">
    <property type="term" value="C:Atg1/ULK1 kinase complex"/>
    <property type="evidence" value="ECO:0007669"/>
    <property type="project" value="TreeGrafter"/>
</dbReference>
<evidence type="ECO:0000256" key="1">
    <source>
        <dbReference type="SAM" id="Coils"/>
    </source>
</evidence>
<dbReference type="GO" id="GO:0060090">
    <property type="term" value="F:molecular adaptor activity"/>
    <property type="evidence" value="ECO:0007669"/>
    <property type="project" value="TreeGrafter"/>
</dbReference>
<dbReference type="PANTHER" id="PTHR13222:SF1">
    <property type="entry name" value="RB1-INDUCIBLE COILED-COIL PROTEIN 1"/>
    <property type="match status" value="1"/>
</dbReference>
<reference evidence="4" key="1">
    <citation type="submission" date="2022-11" db="UniProtKB">
        <authorList>
            <consortium name="WormBaseParasite"/>
        </authorList>
    </citation>
    <scope>IDENTIFICATION</scope>
</reference>
<accession>A0A914LHL0</accession>